<comment type="subcellular location">
    <subcellularLocation>
        <location evidence="1">Membrane</location>
        <topology evidence="1">Multi-pass membrane protein</topology>
    </subcellularLocation>
</comment>
<feature type="transmembrane region" description="Helical" evidence="6">
    <location>
        <begin position="240"/>
        <end position="262"/>
    </location>
</feature>
<feature type="transmembrane region" description="Helical" evidence="6">
    <location>
        <begin position="303"/>
        <end position="328"/>
    </location>
</feature>
<evidence type="ECO:0000313" key="8">
    <source>
        <dbReference type="Proteomes" id="UP000619079"/>
    </source>
</evidence>
<keyword evidence="8" id="KW-1185">Reference proteome</keyword>
<dbReference type="AlphaFoldDB" id="A0A8J7JF07"/>
<dbReference type="RefSeq" id="WP_199023014.1">
    <property type="nucleotide sequence ID" value="NZ_JAELVR010000001.1"/>
</dbReference>
<dbReference type="InterPro" id="IPR002549">
    <property type="entry name" value="AI-2E-like"/>
</dbReference>
<evidence type="ECO:0000256" key="1">
    <source>
        <dbReference type="ARBA" id="ARBA00004141"/>
    </source>
</evidence>
<keyword evidence="5 6" id="KW-0472">Membrane</keyword>
<dbReference type="PANTHER" id="PTHR21716:SF16">
    <property type="entry name" value="BLL1467 PROTEIN"/>
    <property type="match status" value="1"/>
</dbReference>
<proteinExistence type="inferred from homology"/>
<feature type="transmembrane region" description="Helical" evidence="6">
    <location>
        <begin position="204"/>
        <end position="228"/>
    </location>
</feature>
<keyword evidence="4 6" id="KW-1133">Transmembrane helix</keyword>
<evidence type="ECO:0000256" key="6">
    <source>
        <dbReference type="SAM" id="Phobius"/>
    </source>
</evidence>
<dbReference type="EMBL" id="JAELVR010000001">
    <property type="protein sequence ID" value="MBJ6370249.1"/>
    <property type="molecule type" value="Genomic_DNA"/>
</dbReference>
<dbReference type="PANTHER" id="PTHR21716">
    <property type="entry name" value="TRANSMEMBRANE PROTEIN"/>
    <property type="match status" value="1"/>
</dbReference>
<protein>
    <submittedName>
        <fullName evidence="7">AI-2E family transporter</fullName>
    </submittedName>
</protein>
<evidence type="ECO:0000313" key="7">
    <source>
        <dbReference type="EMBL" id="MBJ6370249.1"/>
    </source>
</evidence>
<accession>A0A8J7JF07</accession>
<dbReference type="GO" id="GO:0055085">
    <property type="term" value="P:transmembrane transport"/>
    <property type="evidence" value="ECO:0007669"/>
    <property type="project" value="TreeGrafter"/>
</dbReference>
<evidence type="ECO:0000256" key="2">
    <source>
        <dbReference type="ARBA" id="ARBA00009773"/>
    </source>
</evidence>
<evidence type="ECO:0000256" key="5">
    <source>
        <dbReference type="ARBA" id="ARBA00023136"/>
    </source>
</evidence>
<comment type="similarity">
    <text evidence="2">Belongs to the autoinducer-2 exporter (AI-2E) (TC 2.A.86) family.</text>
</comment>
<dbReference type="Pfam" id="PF01594">
    <property type="entry name" value="AI-2E_transport"/>
    <property type="match status" value="1"/>
</dbReference>
<feature type="transmembrane region" description="Helical" evidence="6">
    <location>
        <begin position="7"/>
        <end position="38"/>
    </location>
</feature>
<feature type="transmembrane region" description="Helical" evidence="6">
    <location>
        <begin position="58"/>
        <end position="79"/>
    </location>
</feature>
<feature type="transmembrane region" description="Helical" evidence="6">
    <location>
        <begin position="268"/>
        <end position="291"/>
    </location>
</feature>
<evidence type="ECO:0000256" key="3">
    <source>
        <dbReference type="ARBA" id="ARBA00022692"/>
    </source>
</evidence>
<keyword evidence="3 6" id="KW-0812">Transmembrane</keyword>
<reference evidence="7" key="1">
    <citation type="submission" date="2020-12" db="EMBL/GenBank/DDBJ databases">
        <title>Sedimentitalea sp. nov., isolated from sand in Incheon.</title>
        <authorList>
            <person name="Kim W."/>
        </authorList>
    </citation>
    <scope>NUCLEOTIDE SEQUENCE</scope>
    <source>
        <strain evidence="7">CAU 1593</strain>
    </source>
</reference>
<dbReference type="GO" id="GO:0016020">
    <property type="term" value="C:membrane"/>
    <property type="evidence" value="ECO:0007669"/>
    <property type="project" value="UniProtKB-SubCell"/>
</dbReference>
<organism evidence="7 8">
    <name type="scientific">Sedimentitalea arenosa</name>
    <dbReference type="NCBI Taxonomy" id="2798803"/>
    <lineage>
        <taxon>Bacteria</taxon>
        <taxon>Pseudomonadati</taxon>
        <taxon>Pseudomonadota</taxon>
        <taxon>Alphaproteobacteria</taxon>
        <taxon>Rhodobacterales</taxon>
        <taxon>Paracoccaceae</taxon>
        <taxon>Sedimentitalea</taxon>
    </lineage>
</organism>
<dbReference type="Proteomes" id="UP000619079">
    <property type="component" value="Unassembled WGS sequence"/>
</dbReference>
<gene>
    <name evidence="7" type="ORF">JF290_01810</name>
</gene>
<comment type="caution">
    <text evidence="7">The sequence shown here is derived from an EMBL/GenBank/DDBJ whole genome shotgun (WGS) entry which is preliminary data.</text>
</comment>
<evidence type="ECO:0000256" key="4">
    <source>
        <dbReference type="ARBA" id="ARBA00022989"/>
    </source>
</evidence>
<sequence>MNQNERVAIPVTGIFVILLIHLMLWAANFLIPVTAAVLSYLVFNRPRRLLSKLGFPDSLIAGLFTGFLLVLVAVAVLWFQEPVSALIRDLPNLLREMEQKLMAESGTLKAVNEAAAALDEAVKSGTEKTAMEVEVVSDSASSLTIMTMAPQVLGQVVFAIVLTFFLISSGDFFVNRMVESFSRNRDKRRVVEIIERIETRLGSYLGGITLINAMLGICIGIAMSIWGLTGAISIGLLGFALNYIPFLGAVLGAAIAGLLAFIQFDDLWPALGVFATYMALTSIEGQFVTPIMISRRMRLNTPILFLVVAFFAYIWSAVGMVVAVPILIVAKIVCDEIEGLRWLGHFLGDDQDRHPRPTPEERDVAP</sequence>
<feature type="transmembrane region" description="Helical" evidence="6">
    <location>
        <begin position="152"/>
        <end position="174"/>
    </location>
</feature>
<name>A0A8J7JF07_9RHOB</name>